<dbReference type="InterPro" id="IPR036925">
    <property type="entry name" value="TIF_IF2_dom3_sf"/>
</dbReference>
<dbReference type="Pfam" id="PF22042">
    <property type="entry name" value="EF-G_D2"/>
    <property type="match status" value="1"/>
</dbReference>
<dbReference type="InterPro" id="IPR023115">
    <property type="entry name" value="TIF_IF2_dom3"/>
</dbReference>
<protein>
    <recommendedName>
        <fullName evidence="6">Tr-type G domain-containing protein</fullName>
    </recommendedName>
</protein>
<dbReference type="InterPro" id="IPR015760">
    <property type="entry name" value="TIF_IF2"/>
</dbReference>
<dbReference type="PROSITE" id="PS51722">
    <property type="entry name" value="G_TR_2"/>
    <property type="match status" value="1"/>
</dbReference>
<dbReference type="CDD" id="cd01887">
    <property type="entry name" value="IF2_eIF5B"/>
    <property type="match status" value="1"/>
</dbReference>
<name>A0A1F8BKP1_9BACT</name>
<dbReference type="AlphaFoldDB" id="A0A1F8BKP1"/>
<feature type="domain" description="Tr-type G" evidence="6">
    <location>
        <begin position="11"/>
        <end position="185"/>
    </location>
</feature>
<dbReference type="EMBL" id="MGHH01000008">
    <property type="protein sequence ID" value="OGM64592.1"/>
    <property type="molecule type" value="Genomic_DNA"/>
</dbReference>
<comment type="similarity">
    <text evidence="1">Belongs to the TRAFAC class translation factor GTPase superfamily. Classic translation factor GTPase family. IF-2 subfamily.</text>
</comment>
<evidence type="ECO:0000256" key="5">
    <source>
        <dbReference type="ARBA" id="ARBA00023134"/>
    </source>
</evidence>
<dbReference type="FunFam" id="3.40.50.300:FF:000019">
    <property type="entry name" value="Translation initiation factor IF-2"/>
    <property type="match status" value="1"/>
</dbReference>
<dbReference type="GO" id="GO:0005737">
    <property type="term" value="C:cytoplasm"/>
    <property type="evidence" value="ECO:0007669"/>
    <property type="project" value="TreeGrafter"/>
</dbReference>
<accession>A0A1F8BKP1</accession>
<dbReference type="NCBIfam" id="TIGR00231">
    <property type="entry name" value="small_GTP"/>
    <property type="match status" value="1"/>
</dbReference>
<evidence type="ECO:0000256" key="2">
    <source>
        <dbReference type="ARBA" id="ARBA00022540"/>
    </source>
</evidence>
<dbReference type="Gene3D" id="3.40.50.300">
    <property type="entry name" value="P-loop containing nucleotide triphosphate hydrolases"/>
    <property type="match status" value="1"/>
</dbReference>
<dbReference type="GO" id="GO:0005525">
    <property type="term" value="F:GTP binding"/>
    <property type="evidence" value="ECO:0007669"/>
    <property type="project" value="UniProtKB-KW"/>
</dbReference>
<reference evidence="7 8" key="1">
    <citation type="journal article" date="2016" name="Nat. Commun.">
        <title>Thousands of microbial genomes shed light on interconnected biogeochemical processes in an aquifer system.</title>
        <authorList>
            <person name="Anantharaman K."/>
            <person name="Brown C.T."/>
            <person name="Hug L.A."/>
            <person name="Sharon I."/>
            <person name="Castelle C.J."/>
            <person name="Probst A.J."/>
            <person name="Thomas B.C."/>
            <person name="Singh A."/>
            <person name="Wilkins M.J."/>
            <person name="Karaoz U."/>
            <person name="Brodie E.L."/>
            <person name="Williams K.H."/>
            <person name="Hubbard S.S."/>
            <person name="Banfield J.F."/>
        </authorList>
    </citation>
    <scope>NUCLEOTIDE SEQUENCE [LARGE SCALE GENOMIC DNA]</scope>
</reference>
<dbReference type="Pfam" id="PF00009">
    <property type="entry name" value="GTP_EFTU"/>
    <property type="match status" value="1"/>
</dbReference>
<dbReference type="InterPro" id="IPR009000">
    <property type="entry name" value="Transl_B-barrel_sf"/>
</dbReference>
<evidence type="ECO:0000256" key="3">
    <source>
        <dbReference type="ARBA" id="ARBA00022741"/>
    </source>
</evidence>
<gene>
    <name evidence="7" type="ORF">A2893_06220</name>
</gene>
<keyword evidence="3" id="KW-0547">Nucleotide-binding</keyword>
<dbReference type="InterPro" id="IPR005225">
    <property type="entry name" value="Small_GTP-bd"/>
</dbReference>
<dbReference type="InterPro" id="IPR053905">
    <property type="entry name" value="EF-G-like_DII"/>
</dbReference>
<dbReference type="InterPro" id="IPR000795">
    <property type="entry name" value="T_Tr_GTP-bd_dom"/>
</dbReference>
<dbReference type="PANTHER" id="PTHR43381:SF4">
    <property type="entry name" value="EUKARYOTIC TRANSLATION INITIATION FACTOR 5B"/>
    <property type="match status" value="1"/>
</dbReference>
<dbReference type="Proteomes" id="UP000176725">
    <property type="component" value="Unassembled WGS sequence"/>
</dbReference>
<dbReference type="SUPFAM" id="SSF52156">
    <property type="entry name" value="Initiation factor IF2/eIF5b, domain 3"/>
    <property type="match status" value="1"/>
</dbReference>
<keyword evidence="5" id="KW-0342">GTP-binding</keyword>
<dbReference type="STRING" id="1802521.A2893_06220"/>
<dbReference type="SUPFAM" id="SSF52540">
    <property type="entry name" value="P-loop containing nucleoside triphosphate hydrolases"/>
    <property type="match status" value="1"/>
</dbReference>
<dbReference type="SUPFAM" id="SSF50447">
    <property type="entry name" value="Translation proteins"/>
    <property type="match status" value="2"/>
</dbReference>
<dbReference type="InterPro" id="IPR027417">
    <property type="entry name" value="P-loop_NTPase"/>
</dbReference>
<proteinExistence type="inferred from homology"/>
<evidence type="ECO:0000259" key="6">
    <source>
        <dbReference type="PROSITE" id="PS51722"/>
    </source>
</evidence>
<dbReference type="GO" id="GO:0003743">
    <property type="term" value="F:translation initiation factor activity"/>
    <property type="evidence" value="ECO:0007669"/>
    <property type="project" value="UniProtKB-KW"/>
</dbReference>
<dbReference type="Gene3D" id="3.40.50.10050">
    <property type="entry name" value="Translation initiation factor IF- 2, domain 3"/>
    <property type="match status" value="1"/>
</dbReference>
<evidence type="ECO:0000313" key="8">
    <source>
        <dbReference type="Proteomes" id="UP000176725"/>
    </source>
</evidence>
<evidence type="ECO:0000256" key="4">
    <source>
        <dbReference type="ARBA" id="ARBA00022917"/>
    </source>
</evidence>
<evidence type="ECO:0000256" key="1">
    <source>
        <dbReference type="ARBA" id="ARBA00007733"/>
    </source>
</evidence>
<organism evidence="7 8">
    <name type="scientific">Candidatus Woesebacteria bacterium RIFCSPLOWO2_01_FULL_39_25</name>
    <dbReference type="NCBI Taxonomy" id="1802521"/>
    <lineage>
        <taxon>Bacteria</taxon>
        <taxon>Candidatus Woeseibacteriota</taxon>
    </lineage>
</organism>
<dbReference type="Pfam" id="PF11987">
    <property type="entry name" value="IF-2"/>
    <property type="match status" value="1"/>
</dbReference>
<keyword evidence="2" id="KW-0396">Initiation factor</keyword>
<dbReference type="PANTHER" id="PTHR43381">
    <property type="entry name" value="TRANSLATION INITIATION FACTOR IF-2-RELATED"/>
    <property type="match status" value="1"/>
</dbReference>
<dbReference type="FunFam" id="3.40.50.10050:FF:000001">
    <property type="entry name" value="Translation initiation factor IF-2"/>
    <property type="match status" value="1"/>
</dbReference>
<comment type="caution">
    <text evidence="7">The sequence shown here is derived from an EMBL/GenBank/DDBJ whole genome shotgun (WGS) entry which is preliminary data.</text>
</comment>
<dbReference type="GO" id="GO:0003924">
    <property type="term" value="F:GTPase activity"/>
    <property type="evidence" value="ECO:0007669"/>
    <property type="project" value="InterPro"/>
</dbReference>
<dbReference type="Gene3D" id="2.40.30.10">
    <property type="entry name" value="Translation factors"/>
    <property type="match status" value="2"/>
</dbReference>
<evidence type="ECO:0000313" key="7">
    <source>
        <dbReference type="EMBL" id="OGM64592.1"/>
    </source>
</evidence>
<sequence length="472" mass="50602">MEKKISSSGATRPPIVVILGHVDHGKTTLLDNVRSTNVAAKEAGGITQSIGASEVSTKEGKQITFIDTPGHAAFSNMRARGAKLSDIAILVVAAGDGVKPQTKEALEYILEAKIPFIVAATKIDLPTANLETVRSQLEKEGVLFEGRGGDVPLLGVSGKTGKGVQELLEMITLVSELNDIKGDPEGSLEALIVETGKDNRGPTATCVVRNGQLEVGCEIVSEIERIRVRGLFDWNEKPVQSVGPGEPALVLGFKNVPPVGSRIWGVDQKEILPTISMQKKSVGISVEEGQIPIVIKAQNAGTLEAVISNLPGKIVVLASGVGDVTESDIFLAKSSNALIFTFESKTPHQVRKLAETEGISIESFTIIYELFERLEEIIEKGKVEILGRAEVLAEFPYNAKKIAGCKIIQGKITKKDALILTRGDKKIGEMSVISLKKGREDIVEAKQGEECGIIFSPQLDFKIGDVILSVRK</sequence>
<keyword evidence="4" id="KW-0648">Protein biosynthesis</keyword>